<accession>A0A0L8I9I0</accession>
<name>A0A0L8I9I0_OCTBM</name>
<feature type="compositionally biased region" description="Polar residues" evidence="1">
    <location>
        <begin position="45"/>
        <end position="55"/>
    </location>
</feature>
<dbReference type="AlphaFoldDB" id="A0A0L8I9I0"/>
<feature type="compositionally biased region" description="Polar residues" evidence="1">
    <location>
        <begin position="331"/>
        <end position="345"/>
    </location>
</feature>
<feature type="region of interest" description="Disordered" evidence="1">
    <location>
        <begin position="27"/>
        <end position="55"/>
    </location>
</feature>
<dbReference type="EMBL" id="KQ416211">
    <property type="protein sequence ID" value="KOF98136.1"/>
    <property type="molecule type" value="Genomic_DNA"/>
</dbReference>
<proteinExistence type="predicted"/>
<sequence length="481" mass="54923">MDTNSNLNQYLTIRTYVKKQTLRNISSKNEGISGQSIEEMPEPNENGTSVQSSSKENLSVILNNREFSHGVKNGCIDVLMNNNKNKLLEVRQQFGQQKRIEDCSNLENSLHADDNGTNESDAGSDEEQDLTFSGESQPTSEGEDKTTYYSSTNNAETSSISDETDLTLQANSDMEEDCVNFADDNEHWYVNEPTWKYVWKSYSDNDKTKGEYVWTKVKNENGSKEIYWGNIRNMEDEWIPQTVPIKEKRSWVPKLIAGKEHGETIWYYMMPYIPKTVEARKRTLEHIPQLIKDKGTSSWLSQLKFTKKGNKTVWYCKLTPAPEEPEDKKSISSTTTTPRINSNNGPMLAAAPVILPLPEFSAAKEEKTKDKNSNLPELRKIAGKPSQWFSKLIKDTDNTQEPKCSQATDVSSIHEPVPRNVSEEVRHNNCDGKKHNKLQLLENITPFSKEAGLKKKKIQTDSKSVWYKDILQESDDFHDKK</sequence>
<feature type="compositionally biased region" description="Polar residues" evidence="1">
    <location>
        <begin position="27"/>
        <end position="36"/>
    </location>
</feature>
<protein>
    <submittedName>
        <fullName evidence="2">Uncharacterized protein</fullName>
    </submittedName>
</protein>
<feature type="region of interest" description="Disordered" evidence="1">
    <location>
        <begin position="108"/>
        <end position="163"/>
    </location>
</feature>
<feature type="region of interest" description="Disordered" evidence="1">
    <location>
        <begin position="322"/>
        <end position="346"/>
    </location>
</feature>
<evidence type="ECO:0000256" key="1">
    <source>
        <dbReference type="SAM" id="MobiDB-lite"/>
    </source>
</evidence>
<feature type="compositionally biased region" description="Polar residues" evidence="1">
    <location>
        <begin position="130"/>
        <end position="140"/>
    </location>
</feature>
<evidence type="ECO:0000313" key="2">
    <source>
        <dbReference type="EMBL" id="KOF98136.1"/>
    </source>
</evidence>
<organism evidence="2">
    <name type="scientific">Octopus bimaculoides</name>
    <name type="common">California two-spotted octopus</name>
    <dbReference type="NCBI Taxonomy" id="37653"/>
    <lineage>
        <taxon>Eukaryota</taxon>
        <taxon>Metazoa</taxon>
        <taxon>Spiralia</taxon>
        <taxon>Lophotrochozoa</taxon>
        <taxon>Mollusca</taxon>
        <taxon>Cephalopoda</taxon>
        <taxon>Coleoidea</taxon>
        <taxon>Octopodiformes</taxon>
        <taxon>Octopoda</taxon>
        <taxon>Incirrata</taxon>
        <taxon>Octopodidae</taxon>
        <taxon>Octopus</taxon>
    </lineage>
</organism>
<reference evidence="2" key="1">
    <citation type="submission" date="2015-07" db="EMBL/GenBank/DDBJ databases">
        <title>MeaNS - Measles Nucleotide Surveillance Program.</title>
        <authorList>
            <person name="Tran T."/>
            <person name="Druce J."/>
        </authorList>
    </citation>
    <scope>NUCLEOTIDE SEQUENCE</scope>
    <source>
        <strain evidence="2">UCB-OBI-ISO-001</strain>
        <tissue evidence="2">Gonad</tissue>
    </source>
</reference>
<gene>
    <name evidence="2" type="ORF">OCBIM_22027167mg</name>
</gene>
<feature type="compositionally biased region" description="Polar residues" evidence="1">
    <location>
        <begin position="147"/>
        <end position="163"/>
    </location>
</feature>